<dbReference type="Gene3D" id="3.30.2060.10">
    <property type="entry name" value="Penicillin-binding protein 1b domain"/>
    <property type="match status" value="1"/>
</dbReference>
<dbReference type="GO" id="GO:0016787">
    <property type="term" value="F:hydrolase activity"/>
    <property type="evidence" value="ECO:0007669"/>
    <property type="project" value="UniProtKB-KW"/>
</dbReference>
<dbReference type="InterPro" id="IPR001650">
    <property type="entry name" value="Helicase_C-like"/>
</dbReference>
<name>A0AAW5JMS9_9FIRM</name>
<feature type="compositionally biased region" description="Basic residues" evidence="10">
    <location>
        <begin position="477"/>
        <end position="488"/>
    </location>
</feature>
<dbReference type="Pfam" id="PF00270">
    <property type="entry name" value="DEAD"/>
    <property type="match status" value="1"/>
</dbReference>
<dbReference type="InterPro" id="IPR047112">
    <property type="entry name" value="RecG/Mfd"/>
</dbReference>
<dbReference type="InterPro" id="IPR041471">
    <property type="entry name" value="UvrB_inter"/>
</dbReference>
<dbReference type="Gene3D" id="3.90.1150.50">
    <property type="entry name" value="Transcription-repair-coupling factor, D7 domain"/>
    <property type="match status" value="1"/>
</dbReference>
<dbReference type="AlphaFoldDB" id="A0AAW5JMS9"/>
<dbReference type="SMART" id="SM00982">
    <property type="entry name" value="TRCF"/>
    <property type="match status" value="1"/>
</dbReference>
<feature type="domain" description="Helicase ATP-binding" evidence="11">
    <location>
        <begin position="638"/>
        <end position="799"/>
    </location>
</feature>
<dbReference type="RefSeq" id="WP_256304630.1">
    <property type="nucleotide sequence ID" value="NZ_JANFYS010000032.1"/>
</dbReference>
<comment type="caution">
    <text evidence="13">The sequence shown here is derived from an EMBL/GenBank/DDBJ whole genome shotgun (WGS) entry which is preliminary data.</text>
</comment>
<dbReference type="CDD" id="cd17991">
    <property type="entry name" value="DEXHc_TRCF"/>
    <property type="match status" value="1"/>
</dbReference>
<dbReference type="GO" id="GO:0000716">
    <property type="term" value="P:transcription-coupled nucleotide-excision repair, DNA damage recognition"/>
    <property type="evidence" value="ECO:0007669"/>
    <property type="project" value="UniProtKB-UniRule"/>
</dbReference>
<comment type="function">
    <text evidence="9">Couples transcription and DNA repair by recognizing RNA polymerase (RNAP) stalled at DNA lesions. Mediates ATP-dependent release of RNAP and its truncated transcript from the DNA, and recruitment of nucleotide excision repair machinery to the damaged site.</text>
</comment>
<dbReference type="SMART" id="SM00490">
    <property type="entry name" value="HELICc"/>
    <property type="match status" value="1"/>
</dbReference>
<dbReference type="PANTHER" id="PTHR47964">
    <property type="entry name" value="ATP-DEPENDENT DNA HELICASE HOMOLOG RECG, CHLOROPLASTIC"/>
    <property type="match status" value="1"/>
</dbReference>
<dbReference type="PROSITE" id="PS51192">
    <property type="entry name" value="HELICASE_ATP_BIND_1"/>
    <property type="match status" value="1"/>
</dbReference>
<keyword evidence="3 9" id="KW-0227">DNA damage</keyword>
<evidence type="ECO:0000256" key="2">
    <source>
        <dbReference type="ARBA" id="ARBA00022741"/>
    </source>
</evidence>
<keyword evidence="7 9" id="KW-0238">DNA-binding</keyword>
<comment type="similarity">
    <text evidence="9">In the N-terminal section; belongs to the UvrB family.</text>
</comment>
<dbReference type="SMART" id="SM00487">
    <property type="entry name" value="DEXDc"/>
    <property type="match status" value="1"/>
</dbReference>
<dbReference type="Gene3D" id="3.40.50.11180">
    <property type="match status" value="1"/>
</dbReference>
<sequence>MKLLTQILSGVPEFPRLLAALDSGGCPAAVSGLSAVHRAHFAAGIWQQTGRPVVLLCADETEADRLAEDLTAFTGQAVRRLSARDFTFHNAAVVSRQWEHRRLSALRALAAGESPLTVCTVESLLQRTLPRTLLTQCAQMLRVGESHDLPELAERLSAAGYTRCEQVEGVGQFALRGGILDVFSPAFDRPVRAEFFGDEIDSMGLFDVSSQRRTVNLREAEILPASEVLPQFAPGGFPGLLEALDGLIARVEKSKPSHPALLATLNEDRERFQAGAAFPAADRYLALIYPQMATAADYLPEDAVVLFCESPRVAERAKHYLWRLEEDVKTLLEGGQVSGELAVYARTMEELCRVLGDYPVCFLDAFASSSYPLRPRVMLDVMAKQLPSYGASLETAAGDLRHYQGAGFGAVVLAGGEQRCLNLQSLLREEKVRSAVDFALHDLPGPGQAVLCVGGLSAGFEYPDAKLAVLTEGRPAAPRRPRPKKQTNRQKLDSYADLSPGDLVVHEHHGIGRYVGMVKMTADGVQKDYVKINYAGADVLYVPATQLDLVSKYIGAGENVEAKKLSKLGGADWEKAKTRAKKAVADLAKGLIQLYAERQRLPGYAFSPDSPWQKEFEDQFEYTETDDQLRCIAEIKRDMEKATPMDRLLCGDVGYGKTEVAFRAIMKCVLDGKQAAILAPTTVLARQHYLTAKRRFAKFPVEIDVVSRFRTAGQMRATLQKLQAGKLDLLIGTHRLFQKDVKFKDLGLLVVDEEQRFGVAHKEKLKELSKQVDVLTLSATPIPRTLNMALSGIRDMSTLEEPPQDRLPVQTYVLEHDWGVLADAMKRELERGGQVYYLHNRVETIERTAARIQALLPEARIGVGHGKMTQEELSDVMSHMTDGDLDILVCTTIIETGIDIPNANTLIIEDADHLGLAQLHQIRGRVGRSARRASAYMTYRRGKVLTEVAAKRLGAIREFAEFGSGFKIAMRDLEIRGAGNVLGPEQSGFLLSVGYDMYLKLLEEAVLEERGEKPELRAECAADLTVAASIPDRYVPSPEQRMDLYRRIAHIRSEEEADDLVDELVDRYGDPPRPVNNLISVALLRAAAAKCGVTEIAQRGERLNFTLRDPDLARVSAIAGRPAYRGRLLFSAGDKPYLSLKVKKGEDPVKLSSKLIEEYGGAAP</sequence>
<keyword evidence="6 9" id="KW-0067">ATP-binding</keyword>
<dbReference type="InterPro" id="IPR027417">
    <property type="entry name" value="P-loop_NTPase"/>
</dbReference>
<dbReference type="PROSITE" id="PS51194">
    <property type="entry name" value="HELICASE_CTER"/>
    <property type="match status" value="1"/>
</dbReference>
<dbReference type="InterPro" id="IPR011545">
    <property type="entry name" value="DEAD/DEAH_box_helicase_dom"/>
</dbReference>
<dbReference type="InterPro" id="IPR036101">
    <property type="entry name" value="CarD-like/TRCF_RID_sf"/>
</dbReference>
<evidence type="ECO:0000256" key="6">
    <source>
        <dbReference type="ARBA" id="ARBA00022840"/>
    </source>
</evidence>
<evidence type="ECO:0000256" key="9">
    <source>
        <dbReference type="HAMAP-Rule" id="MF_00969"/>
    </source>
</evidence>
<dbReference type="InterPro" id="IPR014001">
    <property type="entry name" value="Helicase_ATP-bd"/>
</dbReference>
<evidence type="ECO:0000256" key="10">
    <source>
        <dbReference type="SAM" id="MobiDB-lite"/>
    </source>
</evidence>
<dbReference type="InterPro" id="IPR004576">
    <property type="entry name" value="Mfd"/>
</dbReference>
<keyword evidence="4 9" id="KW-0378">Hydrolase</keyword>
<evidence type="ECO:0000256" key="4">
    <source>
        <dbReference type="ARBA" id="ARBA00022801"/>
    </source>
</evidence>
<organism evidence="13 14">
    <name type="scientific">Intestinimonas massiliensis</name>
    <name type="common">ex Afouda et al. 2020</name>
    <dbReference type="NCBI Taxonomy" id="1673721"/>
    <lineage>
        <taxon>Bacteria</taxon>
        <taxon>Bacillati</taxon>
        <taxon>Bacillota</taxon>
        <taxon>Clostridia</taxon>
        <taxon>Eubacteriales</taxon>
        <taxon>Intestinimonas</taxon>
    </lineage>
</organism>
<keyword evidence="8 9" id="KW-0234">DNA repair</keyword>
<protein>
    <recommendedName>
        <fullName evidence="9">Transcription-repair-coupling factor</fullName>
        <shortName evidence="9">TRCF</shortName>
        <ecNumber evidence="9">3.6.4.-</ecNumber>
    </recommendedName>
</protein>
<dbReference type="Pfam" id="PF03461">
    <property type="entry name" value="TRCF"/>
    <property type="match status" value="1"/>
</dbReference>
<dbReference type="GO" id="GO:0006355">
    <property type="term" value="P:regulation of DNA-templated transcription"/>
    <property type="evidence" value="ECO:0007669"/>
    <property type="project" value="UniProtKB-UniRule"/>
</dbReference>
<dbReference type="GO" id="GO:0005524">
    <property type="term" value="F:ATP binding"/>
    <property type="evidence" value="ECO:0007669"/>
    <property type="project" value="UniProtKB-UniRule"/>
</dbReference>
<dbReference type="SUPFAM" id="SSF143517">
    <property type="entry name" value="TRCF domain-like"/>
    <property type="match status" value="1"/>
</dbReference>
<gene>
    <name evidence="9 13" type="primary">mfd</name>
    <name evidence="13" type="ORF">NE579_13515</name>
</gene>
<dbReference type="GO" id="GO:0003678">
    <property type="term" value="F:DNA helicase activity"/>
    <property type="evidence" value="ECO:0007669"/>
    <property type="project" value="TreeGrafter"/>
</dbReference>
<dbReference type="GO" id="GO:0003684">
    <property type="term" value="F:damaged DNA binding"/>
    <property type="evidence" value="ECO:0007669"/>
    <property type="project" value="InterPro"/>
</dbReference>
<evidence type="ECO:0000256" key="8">
    <source>
        <dbReference type="ARBA" id="ARBA00023204"/>
    </source>
</evidence>
<dbReference type="SUPFAM" id="SSF52540">
    <property type="entry name" value="P-loop containing nucleoside triphosphate hydrolases"/>
    <property type="match status" value="4"/>
</dbReference>
<evidence type="ECO:0000256" key="3">
    <source>
        <dbReference type="ARBA" id="ARBA00022763"/>
    </source>
</evidence>
<comment type="subcellular location">
    <subcellularLocation>
        <location evidence="9">Cytoplasm</location>
    </subcellularLocation>
</comment>
<evidence type="ECO:0000256" key="5">
    <source>
        <dbReference type="ARBA" id="ARBA00022806"/>
    </source>
</evidence>
<dbReference type="Pfam" id="PF00271">
    <property type="entry name" value="Helicase_C"/>
    <property type="match status" value="1"/>
</dbReference>
<dbReference type="GO" id="GO:0005737">
    <property type="term" value="C:cytoplasm"/>
    <property type="evidence" value="ECO:0007669"/>
    <property type="project" value="UniProtKB-SubCell"/>
</dbReference>
<evidence type="ECO:0000259" key="11">
    <source>
        <dbReference type="PROSITE" id="PS51192"/>
    </source>
</evidence>
<evidence type="ECO:0000259" key="12">
    <source>
        <dbReference type="PROSITE" id="PS51194"/>
    </source>
</evidence>
<dbReference type="Pfam" id="PF02559">
    <property type="entry name" value="CarD_TRCF_RID"/>
    <property type="match status" value="1"/>
</dbReference>
<accession>A0AAW5JMS9</accession>
<dbReference type="Pfam" id="PF17757">
    <property type="entry name" value="UvrB_inter"/>
    <property type="match status" value="1"/>
</dbReference>
<keyword evidence="2 9" id="KW-0547">Nucleotide-binding</keyword>
<dbReference type="Gene3D" id="3.40.50.300">
    <property type="entry name" value="P-loop containing nucleotide triphosphate hydrolases"/>
    <property type="match status" value="2"/>
</dbReference>
<dbReference type="SMART" id="SM01058">
    <property type="entry name" value="CarD_TRCF"/>
    <property type="match status" value="1"/>
</dbReference>
<dbReference type="EC" id="3.6.4.-" evidence="9"/>
<evidence type="ECO:0000313" key="13">
    <source>
        <dbReference type="EMBL" id="MCQ4771461.1"/>
    </source>
</evidence>
<reference evidence="13" key="1">
    <citation type="submission" date="2022-06" db="EMBL/GenBank/DDBJ databases">
        <title>Isolation of gut microbiota from human fecal samples.</title>
        <authorList>
            <person name="Pamer E.G."/>
            <person name="Barat B."/>
            <person name="Waligurski E."/>
            <person name="Medina S."/>
            <person name="Paddock L."/>
            <person name="Mostad J."/>
        </authorList>
    </citation>
    <scope>NUCLEOTIDE SEQUENCE</scope>
    <source>
        <strain evidence="13">DFI.9.91</strain>
    </source>
</reference>
<keyword evidence="1 9" id="KW-0963">Cytoplasm</keyword>
<evidence type="ECO:0000313" key="14">
    <source>
        <dbReference type="Proteomes" id="UP001204562"/>
    </source>
</evidence>
<dbReference type="EMBL" id="JANFYS010000032">
    <property type="protein sequence ID" value="MCQ4771461.1"/>
    <property type="molecule type" value="Genomic_DNA"/>
</dbReference>
<dbReference type="InterPro" id="IPR003711">
    <property type="entry name" value="CarD-like/TRCF_RID"/>
</dbReference>
<dbReference type="InterPro" id="IPR037235">
    <property type="entry name" value="TRCF-like_C_D7"/>
</dbReference>
<keyword evidence="5" id="KW-0347">Helicase</keyword>
<feature type="region of interest" description="Disordered" evidence="10">
    <location>
        <begin position="472"/>
        <end position="493"/>
    </location>
</feature>
<dbReference type="NCBIfam" id="TIGR00580">
    <property type="entry name" value="mfd"/>
    <property type="match status" value="1"/>
</dbReference>
<feature type="domain" description="Helicase C-terminal" evidence="12">
    <location>
        <begin position="820"/>
        <end position="974"/>
    </location>
</feature>
<dbReference type="Proteomes" id="UP001204562">
    <property type="component" value="Unassembled WGS sequence"/>
</dbReference>
<dbReference type="Gene3D" id="2.40.10.170">
    <property type="match status" value="1"/>
</dbReference>
<dbReference type="PANTHER" id="PTHR47964:SF1">
    <property type="entry name" value="ATP-DEPENDENT DNA HELICASE HOMOLOG RECG, CHLOROPLASTIC"/>
    <property type="match status" value="1"/>
</dbReference>
<evidence type="ECO:0000256" key="1">
    <source>
        <dbReference type="ARBA" id="ARBA00022490"/>
    </source>
</evidence>
<proteinExistence type="inferred from homology"/>
<dbReference type="HAMAP" id="MF_00969">
    <property type="entry name" value="TRCF"/>
    <property type="match status" value="1"/>
</dbReference>
<evidence type="ECO:0000256" key="7">
    <source>
        <dbReference type="ARBA" id="ARBA00023125"/>
    </source>
</evidence>
<dbReference type="SUPFAM" id="SSF141259">
    <property type="entry name" value="CarD-like"/>
    <property type="match status" value="1"/>
</dbReference>
<dbReference type="InterPro" id="IPR005118">
    <property type="entry name" value="TRCF_C"/>
</dbReference>
<comment type="similarity">
    <text evidence="9">In the C-terminal section; belongs to the helicase family. RecG subfamily.</text>
</comment>